<feature type="compositionally biased region" description="Polar residues" evidence="1">
    <location>
        <begin position="425"/>
        <end position="435"/>
    </location>
</feature>
<dbReference type="EMBL" id="JBBEGL010000004">
    <property type="protein sequence ID" value="MEJ2887971.1"/>
    <property type="molecule type" value="Genomic_DNA"/>
</dbReference>
<organism evidence="3 4">
    <name type="scientific">Actinomycetospora aeridis</name>
    <dbReference type="NCBI Taxonomy" id="3129231"/>
    <lineage>
        <taxon>Bacteria</taxon>
        <taxon>Bacillati</taxon>
        <taxon>Actinomycetota</taxon>
        <taxon>Actinomycetes</taxon>
        <taxon>Pseudonocardiales</taxon>
        <taxon>Pseudonocardiaceae</taxon>
        <taxon>Actinomycetospora</taxon>
    </lineage>
</organism>
<evidence type="ECO:0008006" key="5">
    <source>
        <dbReference type="Google" id="ProtNLM"/>
    </source>
</evidence>
<keyword evidence="2" id="KW-0812">Transmembrane</keyword>
<feature type="transmembrane region" description="Helical" evidence="2">
    <location>
        <begin position="85"/>
        <end position="107"/>
    </location>
</feature>
<feature type="transmembrane region" description="Helical" evidence="2">
    <location>
        <begin position="357"/>
        <end position="376"/>
    </location>
</feature>
<reference evidence="3 4" key="1">
    <citation type="submission" date="2024-03" db="EMBL/GenBank/DDBJ databases">
        <title>Actinomycetospora sp. OC33-EN06, a novel actinomycete isolated from wild orchid (Aerides multiflora).</title>
        <authorList>
            <person name="Suriyachadkun C."/>
        </authorList>
    </citation>
    <scope>NUCLEOTIDE SEQUENCE [LARGE SCALE GENOMIC DNA]</scope>
    <source>
        <strain evidence="3 4">OC33-EN06</strain>
    </source>
</reference>
<feature type="transmembrane region" description="Helical" evidence="2">
    <location>
        <begin position="141"/>
        <end position="161"/>
    </location>
</feature>
<evidence type="ECO:0000256" key="1">
    <source>
        <dbReference type="SAM" id="MobiDB-lite"/>
    </source>
</evidence>
<feature type="transmembrane region" description="Helical" evidence="2">
    <location>
        <begin position="113"/>
        <end position="134"/>
    </location>
</feature>
<evidence type="ECO:0000313" key="4">
    <source>
        <dbReference type="Proteomes" id="UP001370100"/>
    </source>
</evidence>
<name>A0ABU8N8J0_9PSEU</name>
<accession>A0ABU8N8J0</accession>
<keyword evidence="4" id="KW-1185">Reference proteome</keyword>
<evidence type="ECO:0000313" key="3">
    <source>
        <dbReference type="EMBL" id="MEJ2887971.1"/>
    </source>
</evidence>
<feature type="region of interest" description="Disordered" evidence="1">
    <location>
        <begin position="414"/>
        <end position="435"/>
    </location>
</feature>
<feature type="transmembrane region" description="Helical" evidence="2">
    <location>
        <begin position="167"/>
        <end position="188"/>
    </location>
</feature>
<feature type="transmembrane region" description="Helical" evidence="2">
    <location>
        <begin position="43"/>
        <end position="64"/>
    </location>
</feature>
<evidence type="ECO:0000256" key="2">
    <source>
        <dbReference type="SAM" id="Phobius"/>
    </source>
</evidence>
<keyword evidence="2" id="KW-0472">Membrane</keyword>
<comment type="caution">
    <text evidence="3">The sequence shown here is derived from an EMBL/GenBank/DDBJ whole genome shotgun (WGS) entry which is preliminary data.</text>
</comment>
<feature type="transmembrane region" description="Helical" evidence="2">
    <location>
        <begin position="382"/>
        <end position="400"/>
    </location>
</feature>
<feature type="transmembrane region" description="Helical" evidence="2">
    <location>
        <begin position="324"/>
        <end position="345"/>
    </location>
</feature>
<dbReference type="Proteomes" id="UP001370100">
    <property type="component" value="Unassembled WGS sequence"/>
</dbReference>
<protein>
    <recommendedName>
        <fullName evidence="5">O-antigen/teichoic acid export membrane protein</fullName>
    </recommendedName>
</protein>
<gene>
    <name evidence="3" type="ORF">WCD41_16035</name>
</gene>
<feature type="transmembrane region" description="Helical" evidence="2">
    <location>
        <begin position="290"/>
        <end position="312"/>
    </location>
</feature>
<sequence>MRLSQALKKLSGFTLAPVVASVAPLFAIPVISSHFGAEGWTSVAVGQSIGTAFAVAIDGGWSLIGPPRVARGSADERSAIYRQSLLVRLWLMVGAAPLIALSTLVAAPGYTGAAITSAFAASMIGLSANWFFVGASQPAKLLLFDAAPKILLVLVGIFLLLVGLPLIYFSLAVFVGGLGAAAVSYSVVRPTTSTNQRYDSLKATLAHLRENKHALATRVYSAMYVSAPLPIVATLLPLAESATFAGADRIQKYALLALMPITQLFQGWVPRAVDGTNILRRFKTALAVHVAISLTSIIGLVLATPLFEVLLFRDTLALSTTASLASGFVILAVVVSRATSSLLLVQARMTAVTANSTLIGAACGICALVGVCLLQGSAVTALWIVAASEILVTTWQLISLPRAGREIRELFPEPSSVSARPASKQCRNTDSRSAQ</sequence>
<dbReference type="RefSeq" id="WP_337714462.1">
    <property type="nucleotide sequence ID" value="NZ_JBBEGL010000004.1"/>
</dbReference>
<keyword evidence="2" id="KW-1133">Transmembrane helix</keyword>
<proteinExistence type="predicted"/>